<evidence type="ECO:0000313" key="2">
    <source>
        <dbReference type="Proteomes" id="UP000199203"/>
    </source>
</evidence>
<dbReference type="RefSeq" id="WP_089873985.1">
    <property type="nucleotide sequence ID" value="NZ_FNBH01000003.1"/>
</dbReference>
<dbReference type="EMBL" id="FNBH01000003">
    <property type="protein sequence ID" value="SDG13010.1"/>
    <property type="molecule type" value="Genomic_DNA"/>
</dbReference>
<gene>
    <name evidence="1" type="ORF">SAMN05421825_2744</name>
</gene>
<dbReference type="Proteomes" id="UP000199203">
    <property type="component" value="Unassembled WGS sequence"/>
</dbReference>
<proteinExistence type="predicted"/>
<dbReference type="STRING" id="454006.SAMN05421825_2744"/>
<accession>A0A1G7RT24</accession>
<reference evidence="2" key="1">
    <citation type="submission" date="2016-10" db="EMBL/GenBank/DDBJ databases">
        <authorList>
            <person name="Varghese N."/>
            <person name="Submissions S."/>
        </authorList>
    </citation>
    <scope>NUCLEOTIDE SEQUENCE [LARGE SCALE GENOMIC DNA]</scope>
    <source>
        <strain evidence="2">DSM 19684</strain>
    </source>
</reference>
<name>A0A1G7RT24_9FLAO</name>
<dbReference type="OrthoDB" id="1349918at2"/>
<organism evidence="1 2">
    <name type="scientific">Epilithonimonas hungarica</name>
    <dbReference type="NCBI Taxonomy" id="454006"/>
    <lineage>
        <taxon>Bacteria</taxon>
        <taxon>Pseudomonadati</taxon>
        <taxon>Bacteroidota</taxon>
        <taxon>Flavobacteriia</taxon>
        <taxon>Flavobacteriales</taxon>
        <taxon>Weeksellaceae</taxon>
        <taxon>Chryseobacterium group</taxon>
        <taxon>Epilithonimonas</taxon>
    </lineage>
</organism>
<keyword evidence="2" id="KW-1185">Reference proteome</keyword>
<sequence>MENKRSENIKKLVELITEGYEVEHLNDIVSNLGHAIHHPYDYAEKNDLLWLYEENEINPLSLDYIIPLEINEIVIIGDKIDEIHDQISDIIEDLPEFPFDKKMTAKEYFIWLDDILSESNEEILEIGKSFGDDLTLFLVYKKNTDEIIKICQQFDLKCSNPKNTLY</sequence>
<dbReference type="AlphaFoldDB" id="A0A1G7RT24"/>
<protein>
    <submittedName>
        <fullName evidence="1">Uncharacterized protein</fullName>
    </submittedName>
</protein>
<evidence type="ECO:0000313" key="1">
    <source>
        <dbReference type="EMBL" id="SDG13010.1"/>
    </source>
</evidence>